<dbReference type="AlphaFoldDB" id="A0A4Q9NX07"/>
<organism evidence="4 5">
    <name type="scientific">Dichomitus squalens</name>
    <dbReference type="NCBI Taxonomy" id="114155"/>
    <lineage>
        <taxon>Eukaryota</taxon>
        <taxon>Fungi</taxon>
        <taxon>Dikarya</taxon>
        <taxon>Basidiomycota</taxon>
        <taxon>Agaricomycotina</taxon>
        <taxon>Agaricomycetes</taxon>
        <taxon>Polyporales</taxon>
        <taxon>Polyporaceae</taxon>
        <taxon>Dichomitus</taxon>
    </lineage>
</organism>
<feature type="transmembrane region" description="Helical" evidence="2">
    <location>
        <begin position="281"/>
        <end position="302"/>
    </location>
</feature>
<keyword evidence="3" id="KW-0732">Signal</keyword>
<keyword evidence="5" id="KW-1185">Reference proteome</keyword>
<evidence type="ECO:0000256" key="3">
    <source>
        <dbReference type="SAM" id="SignalP"/>
    </source>
</evidence>
<gene>
    <name evidence="4" type="ORF">BD310DRAFT_917162</name>
</gene>
<feature type="region of interest" description="Disordered" evidence="1">
    <location>
        <begin position="182"/>
        <end position="277"/>
    </location>
</feature>
<feature type="compositionally biased region" description="Low complexity" evidence="1">
    <location>
        <begin position="231"/>
        <end position="240"/>
    </location>
</feature>
<feature type="compositionally biased region" description="Low complexity" evidence="1">
    <location>
        <begin position="252"/>
        <end position="271"/>
    </location>
</feature>
<reference evidence="4 5" key="1">
    <citation type="submission" date="2019-01" db="EMBL/GenBank/DDBJ databases">
        <title>Draft genome sequences of three monokaryotic isolates of the white-rot basidiomycete fungus Dichomitus squalens.</title>
        <authorList>
            <consortium name="DOE Joint Genome Institute"/>
            <person name="Lopez S.C."/>
            <person name="Andreopoulos B."/>
            <person name="Pangilinan J."/>
            <person name="Lipzen A."/>
            <person name="Riley R."/>
            <person name="Ahrendt S."/>
            <person name="Ng V."/>
            <person name="Barry K."/>
            <person name="Daum C."/>
            <person name="Grigoriev I.V."/>
            <person name="Hilden K.S."/>
            <person name="Makela M.R."/>
            <person name="de Vries R.P."/>
        </authorList>
    </citation>
    <scope>NUCLEOTIDE SEQUENCE [LARGE SCALE GENOMIC DNA]</scope>
    <source>
        <strain evidence="4 5">CBS 464.89</strain>
    </source>
</reference>
<dbReference type="STRING" id="114155.A0A4Q9NX07"/>
<feature type="compositionally biased region" description="Low complexity" evidence="1">
    <location>
        <begin position="182"/>
        <end position="221"/>
    </location>
</feature>
<name>A0A4Q9NX07_9APHY</name>
<keyword evidence="2" id="KW-0812">Transmembrane</keyword>
<accession>A0A4Q9NX07</accession>
<evidence type="ECO:0000256" key="1">
    <source>
        <dbReference type="SAM" id="MobiDB-lite"/>
    </source>
</evidence>
<keyword evidence="2" id="KW-0472">Membrane</keyword>
<evidence type="ECO:0000313" key="4">
    <source>
        <dbReference type="EMBL" id="TBU63284.1"/>
    </source>
</evidence>
<feature type="chain" id="PRO_5043478737" evidence="3">
    <location>
        <begin position="18"/>
        <end position="430"/>
    </location>
</feature>
<protein>
    <submittedName>
        <fullName evidence="4">Uncharacterized protein</fullName>
    </submittedName>
</protein>
<keyword evidence="2" id="KW-1133">Transmembrane helix</keyword>
<proteinExistence type="predicted"/>
<dbReference type="Proteomes" id="UP000292082">
    <property type="component" value="Unassembled WGS sequence"/>
</dbReference>
<sequence length="430" mass="46112">MVVFTSYLLLPLWVALAQSVLVNYTIDDEYGDEKTGVPPAYTPPIYWEQGLDDIPCGLSILQVDTSQVYRQTWHAIRWQDGQDADITVIFTGSAVYVYHMVANIFPAVDTSSQLSFILDDEVAGQYNNVPDASCSILYDVLVFANTTLENVAHTLIIRGRGTTPLILFDYLVYTSETEPNVPAPVSSNASASSDTSALSNTSVSSNASVSSSPRSVAPSTSKLRRTFNSDASASRRSPPAITHSPSKPQTQSRPPAEPTTSTAASPTLDPSSTRRRVPTRAIVGTTIGGVSALALLCCLLFCKCRRTGRQHVRTAYRKEATESTTSVVGADSAQPETKSVLDIRYHATAWKPLVPLNMRRESSNSPSSGAGVATVAAYGHSSDPGASVAAEEAPSRHALQKDIVAVREELAQLRAKFSRGGRAAFNHVGS</sequence>
<dbReference type="EMBL" id="ML145090">
    <property type="protein sequence ID" value="TBU63284.1"/>
    <property type="molecule type" value="Genomic_DNA"/>
</dbReference>
<feature type="signal peptide" evidence="3">
    <location>
        <begin position="1"/>
        <end position="17"/>
    </location>
</feature>
<evidence type="ECO:0000313" key="5">
    <source>
        <dbReference type="Proteomes" id="UP000292082"/>
    </source>
</evidence>
<evidence type="ECO:0000256" key="2">
    <source>
        <dbReference type="SAM" id="Phobius"/>
    </source>
</evidence>